<keyword evidence="2 6" id="KW-0378">Hydrolase</keyword>
<dbReference type="InParanoid" id="Q0UFZ3"/>
<feature type="site" description="Important for catalytic activity, responsible for pKa modulation of the active site Glu and correct orientation of both the proton donor and substrate" evidence="5">
    <location>
        <position position="141"/>
    </location>
</feature>
<dbReference type="AlphaFoldDB" id="Q0UFZ3"/>
<dbReference type="GO" id="GO:0004553">
    <property type="term" value="F:hydrolase activity, hydrolyzing O-glycosyl compounds"/>
    <property type="evidence" value="ECO:0007669"/>
    <property type="project" value="InterPro"/>
</dbReference>
<dbReference type="GO" id="GO:0005975">
    <property type="term" value="P:carbohydrate metabolic process"/>
    <property type="evidence" value="ECO:0007669"/>
    <property type="project" value="InterPro"/>
</dbReference>
<dbReference type="Pfam" id="PF04616">
    <property type="entry name" value="Glyco_hydro_43"/>
    <property type="match status" value="1"/>
</dbReference>
<dbReference type="InterPro" id="IPR052176">
    <property type="entry name" value="Glycosyl_Hydrlase_43_Enz"/>
</dbReference>
<dbReference type="InterPro" id="IPR023296">
    <property type="entry name" value="Glyco_hydro_beta-prop_sf"/>
</dbReference>
<evidence type="ECO:0000256" key="3">
    <source>
        <dbReference type="ARBA" id="ARBA00023277"/>
    </source>
</evidence>
<dbReference type="GeneID" id="5976517"/>
<dbReference type="PANTHER" id="PTHR43772:SF2">
    <property type="entry name" value="PUTATIVE (AFU_ORTHOLOGUE AFUA_2G04480)-RELATED"/>
    <property type="match status" value="1"/>
</dbReference>
<comment type="similarity">
    <text evidence="1 6">Belongs to the glycosyl hydrolase 43 family.</text>
</comment>
<dbReference type="RefSeq" id="XP_001799616.1">
    <property type="nucleotide sequence ID" value="XM_001799564.1"/>
</dbReference>
<keyword evidence="3" id="KW-0119">Carbohydrate metabolism</keyword>
<organism evidence="7 8">
    <name type="scientific">Phaeosphaeria nodorum (strain SN15 / ATCC MYA-4574 / FGSC 10173)</name>
    <name type="common">Glume blotch fungus</name>
    <name type="synonym">Parastagonospora nodorum</name>
    <dbReference type="NCBI Taxonomy" id="321614"/>
    <lineage>
        <taxon>Eukaryota</taxon>
        <taxon>Fungi</taxon>
        <taxon>Dikarya</taxon>
        <taxon>Ascomycota</taxon>
        <taxon>Pezizomycotina</taxon>
        <taxon>Dothideomycetes</taxon>
        <taxon>Pleosporomycetidae</taxon>
        <taxon>Pleosporales</taxon>
        <taxon>Pleosporineae</taxon>
        <taxon>Phaeosphaeriaceae</taxon>
        <taxon>Parastagonospora</taxon>
    </lineage>
</organism>
<dbReference type="KEGG" id="pno:SNOG_09321"/>
<protein>
    <submittedName>
        <fullName evidence="7">Uncharacterized protein</fullName>
    </submittedName>
</protein>
<evidence type="ECO:0000256" key="2">
    <source>
        <dbReference type="ARBA" id="ARBA00022801"/>
    </source>
</evidence>
<evidence type="ECO:0000256" key="4">
    <source>
        <dbReference type="ARBA" id="ARBA00023295"/>
    </source>
</evidence>
<dbReference type="InterPro" id="IPR006710">
    <property type="entry name" value="Glyco_hydro_43"/>
</dbReference>
<dbReference type="Gene3D" id="2.115.10.20">
    <property type="entry name" value="Glycosyl hydrolase domain, family 43"/>
    <property type="match status" value="1"/>
</dbReference>
<dbReference type="eggNOG" id="ENOG502QTYK">
    <property type="taxonomic scope" value="Eukaryota"/>
</dbReference>
<evidence type="ECO:0000313" key="7">
    <source>
        <dbReference type="EMBL" id="EAT83513.2"/>
    </source>
</evidence>
<name>Q0UFZ3_PHANO</name>
<accession>Q0UFZ3</accession>
<gene>
    <name evidence="7" type="ORF">SNOG_09321</name>
</gene>
<dbReference type="SUPFAM" id="SSF75005">
    <property type="entry name" value="Arabinanase/levansucrase/invertase"/>
    <property type="match status" value="1"/>
</dbReference>
<dbReference type="HOGENOM" id="CLU_009397_4_1_1"/>
<evidence type="ECO:0000313" key="8">
    <source>
        <dbReference type="Proteomes" id="UP000001055"/>
    </source>
</evidence>
<dbReference type="EMBL" id="CH445338">
    <property type="protein sequence ID" value="EAT83513.2"/>
    <property type="molecule type" value="Genomic_DNA"/>
</dbReference>
<sequence length="349" mass="39012">MSIQAYDPPVINAFHQCDPAAHVWKHDPNTVYIYGSHDWNSTSTSDDGGSQYDMKDYYVLTQTNISAPAKVSQKILDLPDVPWAAKQLWAPDATEKDGKFYLYFPAKDHEGVFRLGVAISDTPDGKFQAEPSFIPGSYSIDPSVLADTDGSYYIYFGGLWGGQLQAWTNNTLVSHQRSAKLYIANDQMQNKTAFGPNEPSSGPALGPRFAKLSADMRSFVHAPKELVIYDKDGQVMQANTTRRFFEGPSINKVGHEYYLQYSTGSFHTVEVAVGSKPDGPFHWNSTLLQPVKGWTTHQSITKFKDDWLLYYADASLSGQDNLRNTKVRKLKYEQGTFSLAQPQPVQPAQ</sequence>
<reference evidence="8" key="1">
    <citation type="journal article" date="2007" name="Plant Cell">
        <title>Dothideomycete-plant interactions illuminated by genome sequencing and EST analysis of the wheat pathogen Stagonospora nodorum.</title>
        <authorList>
            <person name="Hane J.K."/>
            <person name="Lowe R.G."/>
            <person name="Solomon P.S."/>
            <person name="Tan K.C."/>
            <person name="Schoch C.L."/>
            <person name="Spatafora J.W."/>
            <person name="Crous P.W."/>
            <person name="Kodira C."/>
            <person name="Birren B.W."/>
            <person name="Galagan J.E."/>
            <person name="Torriani S.F."/>
            <person name="McDonald B.A."/>
            <person name="Oliver R.P."/>
        </authorList>
    </citation>
    <scope>NUCLEOTIDE SEQUENCE [LARGE SCALE GENOMIC DNA]</scope>
    <source>
        <strain evidence="8">SN15 / ATCC MYA-4574 / FGSC 10173</strain>
    </source>
</reference>
<dbReference type="PANTHER" id="PTHR43772">
    <property type="entry name" value="ENDO-1,4-BETA-XYLANASE"/>
    <property type="match status" value="1"/>
</dbReference>
<evidence type="ECO:0000256" key="6">
    <source>
        <dbReference type="RuleBase" id="RU361187"/>
    </source>
</evidence>
<proteinExistence type="inferred from homology"/>
<evidence type="ECO:0000256" key="5">
    <source>
        <dbReference type="PIRSR" id="PIRSR606710-2"/>
    </source>
</evidence>
<keyword evidence="4 6" id="KW-0326">Glycosidase</keyword>
<dbReference type="VEuPathDB" id="FungiDB:JI435_093210"/>
<dbReference type="Proteomes" id="UP000001055">
    <property type="component" value="Unassembled WGS sequence"/>
</dbReference>
<evidence type="ECO:0000256" key="1">
    <source>
        <dbReference type="ARBA" id="ARBA00009865"/>
    </source>
</evidence>